<evidence type="ECO:0000313" key="3">
    <source>
        <dbReference type="EMBL" id="ROZ64271.1"/>
    </source>
</evidence>
<evidence type="ECO:0000256" key="1">
    <source>
        <dbReference type="ARBA" id="ARBA00023125"/>
    </source>
</evidence>
<dbReference type="Pfam" id="PF13411">
    <property type="entry name" value="MerR_1"/>
    <property type="match status" value="1"/>
</dbReference>
<dbReference type="InterPro" id="IPR009061">
    <property type="entry name" value="DNA-bd_dom_put_sf"/>
</dbReference>
<dbReference type="InterPro" id="IPR047057">
    <property type="entry name" value="MerR_fam"/>
</dbReference>
<sequence length="122" mass="13618">MQIGEFAERAGVSARALRHYEQRGLLTPQRSSGGYRQYTGDDLADVARIRVMIEAGLSTEAVGRYLDCVRTGADRTEIELCPALERELNDVERRLSAGMERLTRTREALHALTRAVVPEVSD</sequence>
<dbReference type="PROSITE" id="PS00552">
    <property type="entry name" value="HTH_MERR_1"/>
    <property type="match status" value="1"/>
</dbReference>
<name>A0A3N4A661_9MICC</name>
<accession>A0A3N4A661</accession>
<protein>
    <submittedName>
        <fullName evidence="3">MerR family transcriptional regulator</fullName>
    </submittedName>
</protein>
<dbReference type="RefSeq" id="WP_123824367.1">
    <property type="nucleotide sequence ID" value="NZ_RKMF01000003.1"/>
</dbReference>
<organism evidence="3 4">
    <name type="scientific">Kocuria soli</name>
    <dbReference type="NCBI Taxonomy" id="2485125"/>
    <lineage>
        <taxon>Bacteria</taxon>
        <taxon>Bacillati</taxon>
        <taxon>Actinomycetota</taxon>
        <taxon>Actinomycetes</taxon>
        <taxon>Micrococcales</taxon>
        <taxon>Micrococcaceae</taxon>
        <taxon>Kocuria</taxon>
    </lineage>
</organism>
<dbReference type="SMART" id="SM00422">
    <property type="entry name" value="HTH_MERR"/>
    <property type="match status" value="1"/>
</dbReference>
<dbReference type="PANTHER" id="PTHR30204">
    <property type="entry name" value="REDOX-CYCLING DRUG-SENSING TRANSCRIPTIONAL ACTIVATOR SOXR"/>
    <property type="match status" value="1"/>
</dbReference>
<dbReference type="SUPFAM" id="SSF46955">
    <property type="entry name" value="Putative DNA-binding domain"/>
    <property type="match status" value="1"/>
</dbReference>
<keyword evidence="4" id="KW-1185">Reference proteome</keyword>
<dbReference type="GO" id="GO:0003700">
    <property type="term" value="F:DNA-binding transcription factor activity"/>
    <property type="evidence" value="ECO:0007669"/>
    <property type="project" value="InterPro"/>
</dbReference>
<evidence type="ECO:0000259" key="2">
    <source>
        <dbReference type="PROSITE" id="PS50937"/>
    </source>
</evidence>
<dbReference type="EMBL" id="RKMF01000003">
    <property type="protein sequence ID" value="ROZ64271.1"/>
    <property type="molecule type" value="Genomic_DNA"/>
</dbReference>
<dbReference type="Gene3D" id="1.10.1660.10">
    <property type="match status" value="1"/>
</dbReference>
<dbReference type="GO" id="GO:0003677">
    <property type="term" value="F:DNA binding"/>
    <property type="evidence" value="ECO:0007669"/>
    <property type="project" value="UniProtKB-KW"/>
</dbReference>
<feature type="domain" description="HTH merR-type" evidence="2">
    <location>
        <begin position="1"/>
        <end position="68"/>
    </location>
</feature>
<dbReference type="AlphaFoldDB" id="A0A3N4A661"/>
<evidence type="ECO:0000313" key="4">
    <source>
        <dbReference type="Proteomes" id="UP000270616"/>
    </source>
</evidence>
<comment type="caution">
    <text evidence="3">The sequence shown here is derived from an EMBL/GenBank/DDBJ whole genome shotgun (WGS) entry which is preliminary data.</text>
</comment>
<keyword evidence="1" id="KW-0238">DNA-binding</keyword>
<dbReference type="PRINTS" id="PR00040">
    <property type="entry name" value="HTHMERR"/>
</dbReference>
<proteinExistence type="predicted"/>
<dbReference type="PROSITE" id="PS50937">
    <property type="entry name" value="HTH_MERR_2"/>
    <property type="match status" value="1"/>
</dbReference>
<dbReference type="Proteomes" id="UP000270616">
    <property type="component" value="Unassembled WGS sequence"/>
</dbReference>
<dbReference type="PANTHER" id="PTHR30204:SF93">
    <property type="entry name" value="HTH MERR-TYPE DOMAIN-CONTAINING PROTEIN"/>
    <property type="match status" value="1"/>
</dbReference>
<reference evidence="3 4" key="1">
    <citation type="submission" date="2018-10" db="EMBL/GenBank/DDBJ databases">
        <title>Kocuria sp. M5W7-7, whole genome shotgun sequence.</title>
        <authorList>
            <person name="Tuo L."/>
        </authorList>
    </citation>
    <scope>NUCLEOTIDE SEQUENCE [LARGE SCALE GENOMIC DNA]</scope>
    <source>
        <strain evidence="3 4">M5W7-7</strain>
    </source>
</reference>
<dbReference type="OrthoDB" id="5242095at2"/>
<gene>
    <name evidence="3" type="ORF">EDL96_03135</name>
</gene>
<dbReference type="InterPro" id="IPR000551">
    <property type="entry name" value="MerR-type_HTH_dom"/>
</dbReference>